<feature type="compositionally biased region" description="Low complexity" evidence="2">
    <location>
        <begin position="429"/>
        <end position="438"/>
    </location>
</feature>
<evidence type="ECO:0000313" key="6">
    <source>
        <dbReference type="Proteomes" id="UP000663832"/>
    </source>
</evidence>
<evidence type="ECO:0000256" key="2">
    <source>
        <dbReference type="SAM" id="MobiDB-lite"/>
    </source>
</evidence>
<evidence type="ECO:0000313" key="5">
    <source>
        <dbReference type="EMBL" id="CAF1583664.1"/>
    </source>
</evidence>
<accession>A0A815ZE66</accession>
<feature type="compositionally biased region" description="Low complexity" evidence="2">
    <location>
        <begin position="20"/>
        <end position="29"/>
    </location>
</feature>
<dbReference type="GO" id="GO:0008270">
    <property type="term" value="F:zinc ion binding"/>
    <property type="evidence" value="ECO:0007669"/>
    <property type="project" value="UniProtKB-KW"/>
</dbReference>
<dbReference type="InterPro" id="IPR036875">
    <property type="entry name" value="Znf_CCHC_sf"/>
</dbReference>
<dbReference type="Proteomes" id="UP000663832">
    <property type="component" value="Unassembled WGS sequence"/>
</dbReference>
<dbReference type="AlphaFoldDB" id="A0A815ZE66"/>
<dbReference type="Proteomes" id="UP000663877">
    <property type="component" value="Unassembled WGS sequence"/>
</dbReference>
<dbReference type="InterPro" id="IPR001878">
    <property type="entry name" value="Znf_CCHC"/>
</dbReference>
<proteinExistence type="predicted"/>
<reference evidence="5" key="1">
    <citation type="submission" date="2021-02" db="EMBL/GenBank/DDBJ databases">
        <authorList>
            <person name="Nowell W R."/>
        </authorList>
    </citation>
    <scope>NUCLEOTIDE SEQUENCE</scope>
</reference>
<comment type="caution">
    <text evidence="5">The sequence shown here is derived from an EMBL/GenBank/DDBJ whole genome shotgun (WGS) entry which is preliminary data.</text>
</comment>
<name>A0A815ZE66_9BILA</name>
<feature type="region of interest" description="Disordered" evidence="2">
    <location>
        <begin position="1"/>
        <end position="29"/>
    </location>
</feature>
<sequence length="447" mass="51374">MPPRRGGYTRGRKKQDRGSSRSTRSTDITSQTLTTVNEEQQTIKTKSNFVVAPLIVETESLTKVKLNIIIKNYLSDVKISDIQTNRPNSFILYPEDVKSFNRIINDLSSTIQSNENQRVVVYIPRSIQRILENNKEAFVKKIDLEISEADIEQALDNQGYKFEKITRLMNKENMPLKTIKITFQDSFNRDLFVKLGLQIDSMHFKVEPATYNNRPCQCYKCFRYGHVAKYCKAENQVCSRCGTLNHKHENCPNNNQQPICCNCKGGHAATSTDCPKYKEYQQKIQKTIDQYSSTTKQIRTIQTCPSWKNTDDFPSLKIMDKTDQISIIETLTEKIMLAVEQATERIFEALNRKFEILTNQLGNKLNIEIEDISIRKEDNNSKINNNLKTTTTITTQHRIPQDRSTEAIQNEDIDLSPIPVNGTKRKYKSSPSNSSDKSTNIENNSQI</sequence>
<keyword evidence="1" id="KW-0862">Zinc</keyword>
<protein>
    <recommendedName>
        <fullName evidence="3">CCHC-type domain-containing protein</fullName>
    </recommendedName>
</protein>
<dbReference type="SMART" id="SM00343">
    <property type="entry name" value="ZnF_C2HC"/>
    <property type="match status" value="2"/>
</dbReference>
<keyword evidence="6" id="KW-1185">Reference proteome</keyword>
<keyword evidence="1" id="KW-0479">Metal-binding</keyword>
<dbReference type="OrthoDB" id="10044176at2759"/>
<evidence type="ECO:0000256" key="1">
    <source>
        <dbReference type="PROSITE-ProRule" id="PRU00047"/>
    </source>
</evidence>
<feature type="region of interest" description="Disordered" evidence="2">
    <location>
        <begin position="395"/>
        <end position="447"/>
    </location>
</feature>
<dbReference type="EMBL" id="CAJNOI010000069">
    <property type="protein sequence ID" value="CAF0992945.1"/>
    <property type="molecule type" value="Genomic_DNA"/>
</dbReference>
<evidence type="ECO:0000313" key="4">
    <source>
        <dbReference type="EMBL" id="CAF0992945.1"/>
    </source>
</evidence>
<dbReference type="EMBL" id="CAJNOM010000983">
    <property type="protein sequence ID" value="CAF1583664.1"/>
    <property type="molecule type" value="Genomic_DNA"/>
</dbReference>
<keyword evidence="1" id="KW-0863">Zinc-finger</keyword>
<evidence type="ECO:0000259" key="3">
    <source>
        <dbReference type="PROSITE" id="PS50158"/>
    </source>
</evidence>
<dbReference type="GO" id="GO:0003676">
    <property type="term" value="F:nucleic acid binding"/>
    <property type="evidence" value="ECO:0007669"/>
    <property type="project" value="InterPro"/>
</dbReference>
<gene>
    <name evidence="4" type="ORF">BJG266_LOCUS15496</name>
    <name evidence="5" type="ORF">QVE165_LOCUS50374</name>
</gene>
<dbReference type="SUPFAM" id="SSF57756">
    <property type="entry name" value="Retrovirus zinc finger-like domains"/>
    <property type="match status" value="1"/>
</dbReference>
<dbReference type="PROSITE" id="PS50158">
    <property type="entry name" value="ZF_CCHC"/>
    <property type="match status" value="1"/>
</dbReference>
<organism evidence="5 6">
    <name type="scientific">Adineta steineri</name>
    <dbReference type="NCBI Taxonomy" id="433720"/>
    <lineage>
        <taxon>Eukaryota</taxon>
        <taxon>Metazoa</taxon>
        <taxon>Spiralia</taxon>
        <taxon>Gnathifera</taxon>
        <taxon>Rotifera</taxon>
        <taxon>Eurotatoria</taxon>
        <taxon>Bdelloidea</taxon>
        <taxon>Adinetida</taxon>
        <taxon>Adinetidae</taxon>
        <taxon>Adineta</taxon>
    </lineage>
</organism>
<dbReference type="Gene3D" id="4.10.60.10">
    <property type="entry name" value="Zinc finger, CCHC-type"/>
    <property type="match status" value="1"/>
</dbReference>
<feature type="domain" description="CCHC-type" evidence="3">
    <location>
        <begin position="218"/>
        <end position="232"/>
    </location>
</feature>